<organism evidence="2 3">
    <name type="scientific">Candidatus Enterococcus mangumiae</name>
    <dbReference type="NCBI Taxonomy" id="2230878"/>
    <lineage>
        <taxon>Bacteria</taxon>
        <taxon>Bacillati</taxon>
        <taxon>Bacillota</taxon>
        <taxon>Bacilli</taxon>
        <taxon>Lactobacillales</taxon>
        <taxon>Enterococcaceae</taxon>
        <taxon>Enterococcus</taxon>
    </lineage>
</organism>
<sequence length="76" mass="8917">MMISLKTAAFERAWRTKYKKMSPRDRLFLEIMTFAFIGTQAEQSDISVEKIKTNRLVNGITETCYQYTITVVDEEE</sequence>
<dbReference type="EMBL" id="CP147250">
    <property type="protein sequence ID" value="WYJ79041.1"/>
    <property type="molecule type" value="Genomic_DNA"/>
</dbReference>
<accession>A0ABZ2SWM1</accession>
<name>A0ABZ2SWM1_9ENTE</name>
<reference evidence="2 3" key="1">
    <citation type="submission" date="2021-03" db="EMBL/GenBank/DDBJ databases">
        <authorList>
            <person name="Gilmore M.S."/>
            <person name="Schwartzman J."/>
            <person name="Van Tyne D."/>
            <person name="Martin M."/>
            <person name="Earl A.M."/>
            <person name="Manson A.L."/>
            <person name="Straub T."/>
            <person name="Salamzade R."/>
            <person name="Saavedra J."/>
            <person name="Lebreton F."/>
            <person name="Prichula J."/>
            <person name="Schaufler K."/>
            <person name="Gaca A."/>
            <person name="Sgardioli B."/>
            <person name="Wagenaar J."/>
            <person name="Strong T."/>
        </authorList>
    </citation>
    <scope>NUCLEOTIDE SEQUENCE</scope>
    <source>
        <strain evidence="2 3">DIV1094</strain>
    </source>
</reference>
<reference evidence="2 3" key="2">
    <citation type="submission" date="2024-03" db="EMBL/GenBank/DDBJ databases">
        <title>The Genome Sequence of Enterococcus sp. DIV1094.</title>
        <authorList>
            <consortium name="The Broad Institute Genomics Platform"/>
            <consortium name="The Broad Institute Microbial Omics Core"/>
            <consortium name="The Broad Institute Genomic Center for Infectious Diseases"/>
            <person name="Earl A."/>
            <person name="Manson A."/>
            <person name="Gilmore M."/>
            <person name="Schwartman J."/>
            <person name="Shea T."/>
            <person name="Abouelleil A."/>
            <person name="Cao P."/>
            <person name="Chapman S."/>
            <person name="Cusick C."/>
            <person name="Young S."/>
            <person name="Neafsey D."/>
            <person name="Nusbaum C."/>
            <person name="Birren B."/>
        </authorList>
    </citation>
    <scope>NUCLEOTIDE SEQUENCE [LARGE SCALE GENOMIC DNA]</scope>
    <source>
        <strain evidence="2 3">DIV1094</strain>
    </source>
</reference>
<dbReference type="EMBL" id="CP147250">
    <property type="protein sequence ID" value="WYJ79556.1"/>
    <property type="molecule type" value="Genomic_DNA"/>
</dbReference>
<dbReference type="Proteomes" id="UP000664360">
    <property type="component" value="Chromosome"/>
</dbReference>
<evidence type="ECO:0000313" key="3">
    <source>
        <dbReference type="Proteomes" id="UP000664360"/>
    </source>
</evidence>
<proteinExistence type="predicted"/>
<keyword evidence="3" id="KW-1185">Reference proteome</keyword>
<evidence type="ECO:0000313" key="1">
    <source>
        <dbReference type="EMBL" id="WYJ79041.1"/>
    </source>
</evidence>
<gene>
    <name evidence="1" type="ORF">DOK79_000548</name>
    <name evidence="2" type="ORF">DOK79_001096</name>
</gene>
<evidence type="ECO:0000313" key="2">
    <source>
        <dbReference type="EMBL" id="WYJ79556.1"/>
    </source>
</evidence>
<protein>
    <submittedName>
        <fullName evidence="2">Uncharacterized protein</fullName>
    </submittedName>
</protein>